<evidence type="ECO:0000313" key="2">
    <source>
        <dbReference type="EMBL" id="MFD1480743.1"/>
    </source>
</evidence>
<dbReference type="GO" id="GO:0016746">
    <property type="term" value="F:acyltransferase activity"/>
    <property type="evidence" value="ECO:0007669"/>
    <property type="project" value="UniProtKB-KW"/>
</dbReference>
<evidence type="ECO:0000259" key="1">
    <source>
        <dbReference type="PROSITE" id="PS51186"/>
    </source>
</evidence>
<dbReference type="InterPro" id="IPR016181">
    <property type="entry name" value="Acyl_CoA_acyltransferase"/>
</dbReference>
<gene>
    <name evidence="2" type="ORF">ACFQ5P_05495</name>
</gene>
<dbReference type="PROSITE" id="PS51186">
    <property type="entry name" value="GNAT"/>
    <property type="match status" value="1"/>
</dbReference>
<protein>
    <submittedName>
        <fullName evidence="2">GNAT family N-acetyltransferase</fullName>
        <ecNumber evidence="2">2.3.1.-</ecNumber>
    </submittedName>
</protein>
<comment type="caution">
    <text evidence="2">The sequence shown here is derived from an EMBL/GenBank/DDBJ whole genome shotgun (WGS) entry which is preliminary data.</text>
</comment>
<dbReference type="RefSeq" id="WP_165571114.1">
    <property type="nucleotide sequence ID" value="NZ_CBCSAJ010000059.1"/>
</dbReference>
<name>A0ABW4DVQ4_9RHOB</name>
<accession>A0ABW4DVQ4</accession>
<dbReference type="Proteomes" id="UP001597302">
    <property type="component" value="Unassembled WGS sequence"/>
</dbReference>
<sequence length="174" mass="18630">MRNSRQGQPDRILHPVPDLLLGQAAALWRAHFGGWFWPRRVDAAHGLVAVDAGGRVTGVMGLRDGVGGFGVGRPLWPGWLYRPAPPTADLVIDGLAVIAPRQGTGRALVAAARQAAARTGRPGLRAEVRARNRGALAFYKALGFVPEGCGRYGLPWWGQVHLLRLAVPPAGDDR</sequence>
<reference evidence="3" key="1">
    <citation type="journal article" date="2019" name="Int. J. Syst. Evol. Microbiol.">
        <title>The Global Catalogue of Microorganisms (GCM) 10K type strain sequencing project: providing services to taxonomists for standard genome sequencing and annotation.</title>
        <authorList>
            <consortium name="The Broad Institute Genomics Platform"/>
            <consortium name="The Broad Institute Genome Sequencing Center for Infectious Disease"/>
            <person name="Wu L."/>
            <person name="Ma J."/>
        </authorList>
    </citation>
    <scope>NUCLEOTIDE SEQUENCE [LARGE SCALE GENOMIC DNA]</scope>
    <source>
        <strain evidence="3">CCM 8875</strain>
    </source>
</reference>
<organism evidence="2 3">
    <name type="scientific">Paracoccus nototheniae</name>
    <dbReference type="NCBI Taxonomy" id="2489002"/>
    <lineage>
        <taxon>Bacteria</taxon>
        <taxon>Pseudomonadati</taxon>
        <taxon>Pseudomonadota</taxon>
        <taxon>Alphaproteobacteria</taxon>
        <taxon>Rhodobacterales</taxon>
        <taxon>Paracoccaceae</taxon>
        <taxon>Paracoccus</taxon>
    </lineage>
</organism>
<dbReference type="EC" id="2.3.1.-" evidence="2"/>
<proteinExistence type="predicted"/>
<keyword evidence="2" id="KW-0808">Transferase</keyword>
<dbReference type="Gene3D" id="3.40.630.30">
    <property type="match status" value="1"/>
</dbReference>
<dbReference type="InterPro" id="IPR000182">
    <property type="entry name" value="GNAT_dom"/>
</dbReference>
<dbReference type="Pfam" id="PF00583">
    <property type="entry name" value="Acetyltransf_1"/>
    <property type="match status" value="1"/>
</dbReference>
<feature type="domain" description="N-acetyltransferase" evidence="1">
    <location>
        <begin position="11"/>
        <end position="166"/>
    </location>
</feature>
<evidence type="ECO:0000313" key="3">
    <source>
        <dbReference type="Proteomes" id="UP001597302"/>
    </source>
</evidence>
<dbReference type="SUPFAM" id="SSF55729">
    <property type="entry name" value="Acyl-CoA N-acyltransferases (Nat)"/>
    <property type="match status" value="1"/>
</dbReference>
<dbReference type="EMBL" id="JBHTOQ010000004">
    <property type="protein sequence ID" value="MFD1480743.1"/>
    <property type="molecule type" value="Genomic_DNA"/>
</dbReference>
<keyword evidence="2" id="KW-0012">Acyltransferase</keyword>
<keyword evidence="3" id="KW-1185">Reference proteome</keyword>